<accession>A0A8H7Q703</accession>
<dbReference type="Proteomes" id="UP000612746">
    <property type="component" value="Unassembled WGS sequence"/>
</dbReference>
<protein>
    <recommendedName>
        <fullName evidence="2">Polysaccharide lyase 14 domain-containing protein</fullName>
    </recommendedName>
</protein>
<proteinExistence type="predicted"/>
<dbReference type="OrthoDB" id="10069995at2759"/>
<evidence type="ECO:0000313" key="3">
    <source>
        <dbReference type="EMBL" id="KAG2187197.1"/>
    </source>
</evidence>
<sequence length="286" mass="32622">MYLKKIILLYLLAVVFNKESSAGATAETKWSYVDWNKDSAISWGKKWKIDHWAYPKDHQQDVTIVNDPQYDTIKVMRVTYPKGSYNPSSSPVGGVGFYAKPILIPKNAGIIKLTYQVYFPNAFEWKLGMAASCQGYMEDTQAVVEEIMPVPVFPPGELMWRKNGQGELYAYIPKDKQSESLCQQMNVICNAEYGYSFGRGAFSWKTKAWNTITQTIHLNTVGKRDGMVELELDGSTVYRMNSLLYRDFNFTAAGIDFETFFGGSNSSWATPKTQFTYFKGFELSYY</sequence>
<feature type="domain" description="Polysaccharide lyase 14" evidence="2">
    <location>
        <begin position="73"/>
        <end position="128"/>
    </location>
</feature>
<dbReference type="Pfam" id="PF21294">
    <property type="entry name" value="Polysacc_lyase_14"/>
    <property type="match status" value="2"/>
</dbReference>
<dbReference type="EMBL" id="JAEPRA010000003">
    <property type="protein sequence ID" value="KAG2187197.1"/>
    <property type="molecule type" value="Genomic_DNA"/>
</dbReference>
<comment type="caution">
    <text evidence="3">The sequence shown here is derived from an EMBL/GenBank/DDBJ whole genome shotgun (WGS) entry which is preliminary data.</text>
</comment>
<evidence type="ECO:0000256" key="1">
    <source>
        <dbReference type="SAM" id="SignalP"/>
    </source>
</evidence>
<evidence type="ECO:0000259" key="2">
    <source>
        <dbReference type="Pfam" id="PF21294"/>
    </source>
</evidence>
<dbReference type="Gene3D" id="2.60.120.200">
    <property type="match status" value="2"/>
</dbReference>
<organism evidence="3 4">
    <name type="scientific">Umbelopsis vinacea</name>
    <dbReference type="NCBI Taxonomy" id="44442"/>
    <lineage>
        <taxon>Eukaryota</taxon>
        <taxon>Fungi</taxon>
        <taxon>Fungi incertae sedis</taxon>
        <taxon>Mucoromycota</taxon>
        <taxon>Mucoromycotina</taxon>
        <taxon>Umbelopsidomycetes</taxon>
        <taxon>Umbelopsidales</taxon>
        <taxon>Umbelopsidaceae</taxon>
        <taxon>Umbelopsis</taxon>
    </lineage>
</organism>
<name>A0A8H7Q703_9FUNG</name>
<feature type="domain" description="Polysaccharide lyase 14" evidence="2">
    <location>
        <begin position="158"/>
        <end position="281"/>
    </location>
</feature>
<keyword evidence="1" id="KW-0732">Signal</keyword>
<dbReference type="AlphaFoldDB" id="A0A8H7Q703"/>
<feature type="signal peptide" evidence="1">
    <location>
        <begin position="1"/>
        <end position="22"/>
    </location>
</feature>
<dbReference type="PANTHER" id="PTHR40124:SF1">
    <property type="entry name" value="DISAGGREGATASE RELATED REPEAT PROTEIN"/>
    <property type="match status" value="1"/>
</dbReference>
<keyword evidence="4" id="KW-1185">Reference proteome</keyword>
<reference evidence="3" key="1">
    <citation type="submission" date="2020-12" db="EMBL/GenBank/DDBJ databases">
        <title>Metabolic potential, ecology and presence of endohyphal bacteria is reflected in genomic diversity of Mucoromycotina.</title>
        <authorList>
            <person name="Muszewska A."/>
            <person name="Okrasinska A."/>
            <person name="Steczkiewicz K."/>
            <person name="Drgas O."/>
            <person name="Orlowska M."/>
            <person name="Perlinska-Lenart U."/>
            <person name="Aleksandrzak-Piekarczyk T."/>
            <person name="Szatraj K."/>
            <person name="Zielenkiewicz U."/>
            <person name="Pilsyk S."/>
            <person name="Malc E."/>
            <person name="Mieczkowski P."/>
            <person name="Kruszewska J.S."/>
            <person name="Biernat P."/>
            <person name="Pawlowska J."/>
        </authorList>
    </citation>
    <scope>NUCLEOTIDE SEQUENCE</scope>
    <source>
        <strain evidence="3">WA0000051536</strain>
    </source>
</reference>
<gene>
    <name evidence="3" type="ORF">INT44_004869</name>
</gene>
<dbReference type="PANTHER" id="PTHR40124">
    <property type="match status" value="1"/>
</dbReference>
<evidence type="ECO:0000313" key="4">
    <source>
        <dbReference type="Proteomes" id="UP000612746"/>
    </source>
</evidence>
<dbReference type="InterPro" id="IPR048958">
    <property type="entry name" value="Polysacc_lyase_14"/>
</dbReference>
<feature type="chain" id="PRO_5034950498" description="Polysaccharide lyase 14 domain-containing protein" evidence="1">
    <location>
        <begin position="23"/>
        <end position="286"/>
    </location>
</feature>